<accession>A0A0B2VTI7</accession>
<dbReference type="PROSITE" id="PS51321">
    <property type="entry name" value="TFIIS_CENTRAL"/>
    <property type="match status" value="1"/>
</dbReference>
<feature type="compositionally biased region" description="Basic and acidic residues" evidence="1">
    <location>
        <begin position="800"/>
        <end position="815"/>
    </location>
</feature>
<dbReference type="STRING" id="6265.A0A0B2VTI7"/>
<dbReference type="SUPFAM" id="SSF46942">
    <property type="entry name" value="Elongation factor TFIIS domain 2"/>
    <property type="match status" value="1"/>
</dbReference>
<feature type="region of interest" description="Disordered" evidence="1">
    <location>
        <begin position="482"/>
        <end position="536"/>
    </location>
</feature>
<dbReference type="InterPro" id="IPR012921">
    <property type="entry name" value="SPOC_C"/>
</dbReference>
<keyword evidence="4" id="KW-1185">Reference proteome</keyword>
<organism evidence="3 4">
    <name type="scientific">Toxocara canis</name>
    <name type="common">Canine roundworm</name>
    <dbReference type="NCBI Taxonomy" id="6265"/>
    <lineage>
        <taxon>Eukaryota</taxon>
        <taxon>Metazoa</taxon>
        <taxon>Ecdysozoa</taxon>
        <taxon>Nematoda</taxon>
        <taxon>Chromadorea</taxon>
        <taxon>Rhabditida</taxon>
        <taxon>Spirurina</taxon>
        <taxon>Ascaridomorpha</taxon>
        <taxon>Ascaridoidea</taxon>
        <taxon>Toxocaridae</taxon>
        <taxon>Toxocara</taxon>
    </lineage>
</organism>
<dbReference type="PANTHER" id="PTHR11477">
    <property type="entry name" value="TRANSCRIPTION FACTOR S-II ZINC FINGER DOMAIN-CONTAINING PROTEIN"/>
    <property type="match status" value="1"/>
</dbReference>
<feature type="region of interest" description="Disordered" evidence="1">
    <location>
        <begin position="236"/>
        <end position="340"/>
    </location>
</feature>
<dbReference type="InterPro" id="IPR003618">
    <property type="entry name" value="TFIIS_cen_dom"/>
</dbReference>
<dbReference type="GO" id="GO:0005634">
    <property type="term" value="C:nucleus"/>
    <property type="evidence" value="ECO:0007669"/>
    <property type="project" value="TreeGrafter"/>
</dbReference>
<evidence type="ECO:0000313" key="4">
    <source>
        <dbReference type="Proteomes" id="UP000031036"/>
    </source>
</evidence>
<dbReference type="OMA" id="HELEMMA"/>
<dbReference type="PANTHER" id="PTHR11477:SF51">
    <property type="entry name" value="PROTEIN PARTNER OF SNF, ISOFORM B"/>
    <property type="match status" value="1"/>
</dbReference>
<dbReference type="EMBL" id="JPKZ01000906">
    <property type="protein sequence ID" value="KHN84687.1"/>
    <property type="molecule type" value="Genomic_DNA"/>
</dbReference>
<feature type="region of interest" description="Disordered" evidence="1">
    <location>
        <begin position="778"/>
        <end position="836"/>
    </location>
</feature>
<feature type="region of interest" description="Disordered" evidence="1">
    <location>
        <begin position="883"/>
        <end position="974"/>
    </location>
</feature>
<dbReference type="GO" id="GO:0006351">
    <property type="term" value="P:DNA-templated transcription"/>
    <property type="evidence" value="ECO:0007669"/>
    <property type="project" value="InterPro"/>
</dbReference>
<feature type="region of interest" description="Disordered" evidence="1">
    <location>
        <begin position="625"/>
        <end position="660"/>
    </location>
</feature>
<feature type="compositionally biased region" description="Low complexity" evidence="1">
    <location>
        <begin position="633"/>
        <end position="644"/>
    </location>
</feature>
<sequence>MKVSSLAGGDTTADIATARWQKISDGAIISQEATVSENVDTKAQGISGSTQNSEPVGEETRKRQRRMRRLCADIKRIMHNCHGHHIFPLPTLNRTIHPRLSDEADAVAVVERTSPKRKLTKSEETVSERSSSVEQCDASPSSSAIKSRGSSSRRGRVAKKSIPARAVAPLSDPSRAGASSAKKRRYNPMFSKHFELDVDTALVYIDGSLAARVCSIIKNSVNEITGVSVIESTVLAKKSSRKGKDTKQIAGSSSSGRPPKRSKATAVGVRKEKRRRPSSNDGSLVSENMAGCSSPQTQNASSIDVVNETPRQRRARRSSSTAAGSTIDANEPVPSEQMGKTSIVGVDLADITTKAKGAVPAKEAPKESPKCSPKAKAKGSVAGGHKEMQEKEDGEEDPEAGAARSVATKKSGTEEVCERRSEQSSVENAEGGSETKGVQNASIAGMDEKQIMDTFGLNEMVVLIDRLDESDIAMLQEAVRREVASQMSKESAKKKQMKSTRRARVGSSSPESERCNAPSIMEQLSKKDKDKKRTRSGVNRVCTTCQKALLDCISSWRDVLGARSAYCSLECVQKQVDKANEVIADQSARVMLLDRSGTMLNGPSAPKLAELLDFLKQHAEFAPVLPSHRAPKKASAAASTPSVKSEQDIKAQKQSASKVDKLLSKENDQRRFQVRRAISEKLIARAKKTPDLAFTSQEIKALSQRIEEELFRQCRQSVSGKYRSWFKQFILCVTDESNKGFYLRTILGEISVPKLVSLDATELSSAKFASEIEVPKSRKSLPKIPNGKTAGADGGSGGTKAEESKGDTASGRDNETDNTADFDPFPEKATVSKLAKPIKAESEVDKILGMEPVNTTAQHRFHLFDMNCDICTGKKERELMNLQQQKKEQKEKKRSKGAAQDAALQKPREKEERKHLSSSWRSVSRPSSTDADDGMGPDDDFDDAGFPMDDDDERPDWNTSCPSTEYRNEGQPRLGARVSESWRALPEGTNTEDSGSAGGFVGETWRRPIGIEEEMLMYDSWRSTEANERKPFGPVLEPTLSTQPAREDEFIDIKKEQPVGRECWKKKDKSLDPRKDIEPVEEEFQAPSVWDLEENHVVWTGVITMGQYLQFSTTMTALSNERAFRLRDEFPSTLRIIGRISPTVVFDYLLNLRKTRTKDVILLNMDSPVPPEMNAQFSKCFLDMRRKNRYSVLNLDEQPTIKDGYLIALARGEQPPTVLLPYDGPGVPEDHPDMIICVIVRHRDAAAAAARAQLAHPRAKPVETPAREPQKMLESKSVVEIPLERRNRSPSPSTVMREFEYSMEGRGQHSPLPYVGNISPTMVHVRASVGDLFASTINKEQTGPTTTEKPEKEKRLRLFGSPEPEDKLWGGIVNDEEKVSQEGNIGTLLPPGFLDRLQNSTPVRAPMPSINSISDLLVAIHTHTQPCMIFQLCCINCLMISATARMII</sequence>
<dbReference type="Gene3D" id="1.10.472.30">
    <property type="entry name" value="Transcription elongation factor S-II, central domain"/>
    <property type="match status" value="1"/>
</dbReference>
<feature type="region of interest" description="Disordered" evidence="1">
    <location>
        <begin position="356"/>
        <end position="442"/>
    </location>
</feature>
<dbReference type="CDD" id="cd21538">
    <property type="entry name" value="SPOC_TFIIS"/>
    <property type="match status" value="1"/>
</dbReference>
<feature type="compositionally biased region" description="Polar residues" evidence="1">
    <location>
        <begin position="279"/>
        <end position="304"/>
    </location>
</feature>
<dbReference type="OrthoDB" id="5874435at2759"/>
<comment type="caution">
    <text evidence="3">The sequence shown here is derived from an EMBL/GenBank/DDBJ whole genome shotgun (WGS) entry which is preliminary data.</text>
</comment>
<feature type="domain" description="TFIIS central" evidence="2">
    <location>
        <begin position="674"/>
        <end position="791"/>
    </location>
</feature>
<reference evidence="3 4" key="1">
    <citation type="submission" date="2014-11" db="EMBL/GenBank/DDBJ databases">
        <title>Genetic blueprint of the zoonotic pathogen Toxocara canis.</title>
        <authorList>
            <person name="Zhu X.-Q."/>
            <person name="Korhonen P.K."/>
            <person name="Cai H."/>
            <person name="Young N.D."/>
            <person name="Nejsum P."/>
            <person name="von Samson-Himmelstjerna G."/>
            <person name="Boag P.R."/>
            <person name="Tan P."/>
            <person name="Li Q."/>
            <person name="Min J."/>
            <person name="Yang Y."/>
            <person name="Wang X."/>
            <person name="Fang X."/>
            <person name="Hall R.S."/>
            <person name="Hofmann A."/>
            <person name="Sternberg P.W."/>
            <person name="Jex A.R."/>
            <person name="Gasser R.B."/>
        </authorList>
    </citation>
    <scope>NUCLEOTIDE SEQUENCE [LARGE SCALE GENOMIC DNA]</scope>
    <source>
        <strain evidence="3">PN_DK_2014</strain>
    </source>
</reference>
<protein>
    <submittedName>
        <fullName evidence="3">PHD finger protein 3</fullName>
    </submittedName>
</protein>
<dbReference type="InterPro" id="IPR036575">
    <property type="entry name" value="TFIIS_cen_dom_sf"/>
</dbReference>
<feature type="region of interest" description="Disordered" evidence="1">
    <location>
        <begin position="39"/>
        <end position="64"/>
    </location>
</feature>
<feature type="compositionally biased region" description="Basic and acidic residues" evidence="1">
    <location>
        <begin position="411"/>
        <end position="422"/>
    </location>
</feature>
<feature type="compositionally biased region" description="Acidic residues" evidence="1">
    <location>
        <begin position="930"/>
        <end position="954"/>
    </location>
</feature>
<proteinExistence type="predicted"/>
<evidence type="ECO:0000259" key="2">
    <source>
        <dbReference type="PROSITE" id="PS51321"/>
    </source>
</evidence>
<feature type="compositionally biased region" description="Low complexity" evidence="1">
    <location>
        <begin position="128"/>
        <end position="150"/>
    </location>
</feature>
<name>A0A0B2VTI7_TOXCA</name>
<evidence type="ECO:0000256" key="1">
    <source>
        <dbReference type="SAM" id="MobiDB-lite"/>
    </source>
</evidence>
<gene>
    <name evidence="3" type="primary">PHF3</name>
    <name evidence="3" type="ORF">Tcan_11377</name>
</gene>
<dbReference type="Proteomes" id="UP000031036">
    <property type="component" value="Unassembled WGS sequence"/>
</dbReference>
<feature type="compositionally biased region" description="Low complexity" evidence="1">
    <location>
        <begin position="917"/>
        <end position="928"/>
    </location>
</feature>
<evidence type="ECO:0000313" key="3">
    <source>
        <dbReference type="EMBL" id="KHN84687.1"/>
    </source>
</evidence>
<dbReference type="Pfam" id="PF07500">
    <property type="entry name" value="TFIIS_M"/>
    <property type="match status" value="1"/>
</dbReference>
<feature type="compositionally biased region" description="Basic residues" evidence="1">
    <location>
        <begin position="492"/>
        <end position="504"/>
    </location>
</feature>
<feature type="compositionally biased region" description="Basic and acidic residues" evidence="1">
    <location>
        <begin position="906"/>
        <end position="915"/>
    </location>
</feature>
<dbReference type="Pfam" id="PF07744">
    <property type="entry name" value="SPOC"/>
    <property type="match status" value="1"/>
</dbReference>
<feature type="compositionally biased region" description="Polar residues" evidence="1">
    <location>
        <begin position="44"/>
        <end position="54"/>
    </location>
</feature>
<feature type="region of interest" description="Disordered" evidence="1">
    <location>
        <begin position="112"/>
        <end position="182"/>
    </location>
</feature>